<evidence type="ECO:0000313" key="12">
    <source>
        <dbReference type="EMBL" id="OQV21283.1"/>
    </source>
</evidence>
<dbReference type="GO" id="GO:0005886">
    <property type="term" value="C:plasma membrane"/>
    <property type="evidence" value="ECO:0007669"/>
    <property type="project" value="UniProtKB-SubCell"/>
</dbReference>
<dbReference type="PANTHER" id="PTHR43829:SF9">
    <property type="entry name" value="AQUAPORIN-9"/>
    <property type="match status" value="1"/>
</dbReference>
<dbReference type="Proteomes" id="UP000192578">
    <property type="component" value="Unassembled WGS sequence"/>
</dbReference>
<feature type="transmembrane region" description="Helical" evidence="11">
    <location>
        <begin position="263"/>
        <end position="285"/>
    </location>
</feature>
<keyword evidence="6 11" id="KW-1133">Transmembrane helix</keyword>
<dbReference type="OrthoDB" id="3222at2759"/>
<evidence type="ECO:0000256" key="7">
    <source>
        <dbReference type="ARBA" id="ARBA00023016"/>
    </source>
</evidence>
<feature type="transmembrane region" description="Helical" evidence="11">
    <location>
        <begin position="180"/>
        <end position="198"/>
    </location>
</feature>
<dbReference type="Gene3D" id="1.20.1080.10">
    <property type="entry name" value="Glycerol uptake facilitator protein"/>
    <property type="match status" value="1"/>
</dbReference>
<feature type="transmembrane region" description="Helical" evidence="11">
    <location>
        <begin position="89"/>
        <end position="114"/>
    </location>
</feature>
<dbReference type="InterPro" id="IPR000425">
    <property type="entry name" value="MIP"/>
</dbReference>
<dbReference type="InterPro" id="IPR023271">
    <property type="entry name" value="Aquaporin-like"/>
</dbReference>
<evidence type="ECO:0000256" key="6">
    <source>
        <dbReference type="ARBA" id="ARBA00022989"/>
    </source>
</evidence>
<evidence type="ECO:0000256" key="11">
    <source>
        <dbReference type="SAM" id="Phobius"/>
    </source>
</evidence>
<keyword evidence="7" id="KW-0346">Stress response</keyword>
<dbReference type="EMBL" id="MTYJ01000024">
    <property type="protein sequence ID" value="OQV21283.1"/>
    <property type="molecule type" value="Genomic_DNA"/>
</dbReference>
<evidence type="ECO:0000256" key="5">
    <source>
        <dbReference type="ARBA" id="ARBA00022692"/>
    </source>
</evidence>
<proteinExistence type="inferred from homology"/>
<evidence type="ECO:0000256" key="4">
    <source>
        <dbReference type="ARBA" id="ARBA00022475"/>
    </source>
</evidence>
<feature type="transmembrane region" description="Helical" evidence="11">
    <location>
        <begin position="47"/>
        <end position="69"/>
    </location>
</feature>
<dbReference type="SMR" id="A0A1W0X1F3"/>
<evidence type="ECO:0000313" key="13">
    <source>
        <dbReference type="Proteomes" id="UP000192578"/>
    </source>
</evidence>
<dbReference type="InterPro" id="IPR050363">
    <property type="entry name" value="MIP/Aquaporin"/>
</dbReference>
<evidence type="ECO:0000256" key="9">
    <source>
        <dbReference type="ARBA" id="ARBA00045280"/>
    </source>
</evidence>
<comment type="similarity">
    <text evidence="2 10">Belongs to the MIP/aquaporin (TC 1.A.8) family.</text>
</comment>
<sequence>MRRASMTSNEKVTLKDYYDQPEEERLTWQARLANKLRIKNDLIRGSVAEFFATFILMLYVQGTVASMIFAGKKNDLLMIAIGQGLAVTYALYVGGGVSGAYLNPAVNVAFALLGKLKWVQAVFFSVAQYLAAFTASMLIYAMFYEAQNTFDSGVRVPTGPNGTAGIYTTFPGDHRSVGGAFFHETFCTALLLIGVLAMSDSRNWKPAPGLFPFSVGFLITLINLAFSWGESLAMNPARDLGPRLFVLIAGWGPEVFSIWDYNFFWIPIVGSHLGAIIGAILYSIFIEFHHPPEPKHQHKH</sequence>
<feature type="transmembrane region" description="Helical" evidence="11">
    <location>
        <begin position="121"/>
        <end position="143"/>
    </location>
</feature>
<feature type="transmembrane region" description="Helical" evidence="11">
    <location>
        <begin position="210"/>
        <end position="229"/>
    </location>
</feature>
<dbReference type="GO" id="GO:0015250">
    <property type="term" value="F:water channel activity"/>
    <property type="evidence" value="ECO:0007669"/>
    <property type="project" value="TreeGrafter"/>
</dbReference>
<keyword evidence="13" id="KW-1185">Reference proteome</keyword>
<comment type="subcellular location">
    <subcellularLocation>
        <location evidence="1">Cell membrane</location>
        <topology evidence="1">Multi-pass membrane protein</topology>
    </subcellularLocation>
</comment>
<dbReference type="SUPFAM" id="SSF81338">
    <property type="entry name" value="Aquaporin-like"/>
    <property type="match status" value="1"/>
</dbReference>
<comment type="function">
    <text evidence="9">Aquaglyceroporin that may modulate the water content and osmolytes during anhydrobiosis.</text>
</comment>
<evidence type="ECO:0000256" key="1">
    <source>
        <dbReference type="ARBA" id="ARBA00004651"/>
    </source>
</evidence>
<organism evidence="12 13">
    <name type="scientific">Hypsibius exemplaris</name>
    <name type="common">Freshwater tardigrade</name>
    <dbReference type="NCBI Taxonomy" id="2072580"/>
    <lineage>
        <taxon>Eukaryota</taxon>
        <taxon>Metazoa</taxon>
        <taxon>Ecdysozoa</taxon>
        <taxon>Tardigrada</taxon>
        <taxon>Eutardigrada</taxon>
        <taxon>Parachela</taxon>
        <taxon>Hypsibioidea</taxon>
        <taxon>Hypsibiidae</taxon>
        <taxon>Hypsibius</taxon>
    </lineage>
</organism>
<evidence type="ECO:0000256" key="8">
    <source>
        <dbReference type="ARBA" id="ARBA00023136"/>
    </source>
</evidence>
<dbReference type="AlphaFoldDB" id="A0A1W0X1F3"/>
<accession>A0A1W0X1F3</accession>
<protein>
    <submittedName>
        <fullName evidence="12">Aquaporin-10</fullName>
    </submittedName>
</protein>
<evidence type="ECO:0000256" key="2">
    <source>
        <dbReference type="ARBA" id="ARBA00006175"/>
    </source>
</evidence>
<gene>
    <name evidence="12" type="ORF">BV898_04769</name>
</gene>
<keyword evidence="8 11" id="KW-0472">Membrane</keyword>
<keyword evidence="5 10" id="KW-0812">Transmembrane</keyword>
<name>A0A1W0X1F3_HYPEX</name>
<dbReference type="GO" id="GO:0015254">
    <property type="term" value="F:glycerol channel activity"/>
    <property type="evidence" value="ECO:0007669"/>
    <property type="project" value="TreeGrafter"/>
</dbReference>
<dbReference type="PANTHER" id="PTHR43829">
    <property type="entry name" value="AQUAPORIN OR AQUAGLYCEROPORIN RELATED"/>
    <property type="match status" value="1"/>
</dbReference>
<dbReference type="PRINTS" id="PR00783">
    <property type="entry name" value="MINTRINSICP"/>
</dbReference>
<dbReference type="Pfam" id="PF00230">
    <property type="entry name" value="MIP"/>
    <property type="match status" value="1"/>
</dbReference>
<reference evidence="13" key="1">
    <citation type="submission" date="2017-01" db="EMBL/GenBank/DDBJ databases">
        <title>Comparative genomics of anhydrobiosis in the tardigrade Hypsibius dujardini.</title>
        <authorList>
            <person name="Yoshida Y."/>
            <person name="Koutsovoulos G."/>
            <person name="Laetsch D."/>
            <person name="Stevens L."/>
            <person name="Kumar S."/>
            <person name="Horikawa D."/>
            <person name="Ishino K."/>
            <person name="Komine S."/>
            <person name="Tomita M."/>
            <person name="Blaxter M."/>
            <person name="Arakawa K."/>
        </authorList>
    </citation>
    <scope>NUCLEOTIDE SEQUENCE [LARGE SCALE GENOMIC DNA]</scope>
    <source>
        <strain evidence="13">Z151</strain>
    </source>
</reference>
<evidence type="ECO:0000256" key="3">
    <source>
        <dbReference type="ARBA" id="ARBA00022448"/>
    </source>
</evidence>
<keyword evidence="3 10" id="KW-0813">Transport</keyword>
<keyword evidence="4" id="KW-1003">Cell membrane</keyword>
<evidence type="ECO:0000256" key="10">
    <source>
        <dbReference type="RuleBase" id="RU000477"/>
    </source>
</evidence>
<comment type="caution">
    <text evidence="12">The sequence shown here is derived from an EMBL/GenBank/DDBJ whole genome shotgun (WGS) entry which is preliminary data.</text>
</comment>